<accession>A0A3M7QJZ4</accession>
<dbReference type="EMBL" id="REGN01005909">
    <property type="protein sequence ID" value="RNA11609.1"/>
    <property type="molecule type" value="Genomic_DNA"/>
</dbReference>
<feature type="compositionally biased region" description="Polar residues" evidence="1">
    <location>
        <begin position="1"/>
        <end position="10"/>
    </location>
</feature>
<evidence type="ECO:0000256" key="1">
    <source>
        <dbReference type="SAM" id="MobiDB-lite"/>
    </source>
</evidence>
<organism evidence="2 3">
    <name type="scientific">Brachionus plicatilis</name>
    <name type="common">Marine rotifer</name>
    <name type="synonym">Brachionus muelleri</name>
    <dbReference type="NCBI Taxonomy" id="10195"/>
    <lineage>
        <taxon>Eukaryota</taxon>
        <taxon>Metazoa</taxon>
        <taxon>Spiralia</taxon>
        <taxon>Gnathifera</taxon>
        <taxon>Rotifera</taxon>
        <taxon>Eurotatoria</taxon>
        <taxon>Monogononta</taxon>
        <taxon>Pseudotrocha</taxon>
        <taxon>Ploima</taxon>
        <taxon>Brachionidae</taxon>
        <taxon>Brachionus</taxon>
    </lineage>
</organism>
<gene>
    <name evidence="2" type="ORF">BpHYR1_010580</name>
</gene>
<reference evidence="2 3" key="1">
    <citation type="journal article" date="2018" name="Sci. Rep.">
        <title>Genomic signatures of local adaptation to the degree of environmental predictability in rotifers.</title>
        <authorList>
            <person name="Franch-Gras L."/>
            <person name="Hahn C."/>
            <person name="Garcia-Roger E.M."/>
            <person name="Carmona M.J."/>
            <person name="Serra M."/>
            <person name="Gomez A."/>
        </authorList>
    </citation>
    <scope>NUCLEOTIDE SEQUENCE [LARGE SCALE GENOMIC DNA]</scope>
    <source>
        <strain evidence="2">HYR1</strain>
    </source>
</reference>
<keyword evidence="3" id="KW-1185">Reference proteome</keyword>
<comment type="caution">
    <text evidence="2">The sequence shown here is derived from an EMBL/GenBank/DDBJ whole genome shotgun (WGS) entry which is preliminary data.</text>
</comment>
<sequence>MRINGYLNTQSGGSKEEEEEVSSEKSGVERKVLVVKIAKKCLKRPSKKALPALERNSMGPLNQELFSIPTTPITTVINTTEPVSVVNAIVYKLKTFGSNPNYF</sequence>
<dbReference type="AlphaFoldDB" id="A0A3M7QJZ4"/>
<proteinExistence type="predicted"/>
<evidence type="ECO:0000313" key="2">
    <source>
        <dbReference type="EMBL" id="RNA11609.1"/>
    </source>
</evidence>
<evidence type="ECO:0000313" key="3">
    <source>
        <dbReference type="Proteomes" id="UP000276133"/>
    </source>
</evidence>
<protein>
    <submittedName>
        <fullName evidence="2">Uncharacterized protein</fullName>
    </submittedName>
</protein>
<name>A0A3M7QJZ4_BRAPC</name>
<dbReference type="Proteomes" id="UP000276133">
    <property type="component" value="Unassembled WGS sequence"/>
</dbReference>
<feature type="region of interest" description="Disordered" evidence="1">
    <location>
        <begin position="1"/>
        <end position="26"/>
    </location>
</feature>